<organism evidence="1 2">
    <name type="scientific">Romanomermis culicivorax</name>
    <name type="common">Nematode worm</name>
    <dbReference type="NCBI Taxonomy" id="13658"/>
    <lineage>
        <taxon>Eukaryota</taxon>
        <taxon>Metazoa</taxon>
        <taxon>Ecdysozoa</taxon>
        <taxon>Nematoda</taxon>
        <taxon>Enoplea</taxon>
        <taxon>Dorylaimia</taxon>
        <taxon>Mermithida</taxon>
        <taxon>Mermithoidea</taxon>
        <taxon>Mermithidae</taxon>
        <taxon>Romanomermis</taxon>
    </lineage>
</organism>
<protein>
    <submittedName>
        <fullName evidence="2">Uncharacterized protein</fullName>
    </submittedName>
</protein>
<keyword evidence="1" id="KW-1185">Reference proteome</keyword>
<evidence type="ECO:0000313" key="1">
    <source>
        <dbReference type="Proteomes" id="UP000887565"/>
    </source>
</evidence>
<accession>A0A915IY79</accession>
<reference evidence="2" key="1">
    <citation type="submission" date="2022-11" db="UniProtKB">
        <authorList>
            <consortium name="WormBaseParasite"/>
        </authorList>
    </citation>
    <scope>IDENTIFICATION</scope>
</reference>
<dbReference type="WBParaSite" id="nRc.2.0.1.t18788-RA">
    <property type="protein sequence ID" value="nRc.2.0.1.t18788-RA"/>
    <property type="gene ID" value="nRc.2.0.1.g18788"/>
</dbReference>
<dbReference type="Proteomes" id="UP000887565">
    <property type="component" value="Unplaced"/>
</dbReference>
<name>A0A915IY79_ROMCU</name>
<sequence length="68" mass="7444">MGTNWLTVMANAFGEMLCPVNDDVSIIKVSPFPMATAHNPGGLVFFMKGLVINFPDDEEPISLDDDEE</sequence>
<dbReference type="AlphaFoldDB" id="A0A915IY79"/>
<evidence type="ECO:0000313" key="2">
    <source>
        <dbReference type="WBParaSite" id="nRc.2.0.1.t18788-RA"/>
    </source>
</evidence>
<proteinExistence type="predicted"/>